<dbReference type="InterPro" id="IPR028034">
    <property type="entry name" value="HU-CCDC81"/>
</dbReference>
<dbReference type="EMBL" id="BRXZ01003100">
    <property type="protein sequence ID" value="GMH47167.1"/>
    <property type="molecule type" value="Genomic_DNA"/>
</dbReference>
<dbReference type="AlphaFoldDB" id="A0A9W6Z9B6"/>
<proteinExistence type="predicted"/>
<dbReference type="Pfam" id="PF18289">
    <property type="entry name" value="HU-CCDC81_euk_2"/>
    <property type="match status" value="1"/>
</dbReference>
<accession>A0A9W6Z9B6</accession>
<feature type="domain" description="CCDC81 HU" evidence="2">
    <location>
        <begin position="102"/>
        <end position="171"/>
    </location>
</feature>
<name>A0A9W6Z9B6_9STRA</name>
<comment type="caution">
    <text evidence="3">The sequence shown here is derived from an EMBL/GenBank/DDBJ whole genome shotgun (WGS) entry which is preliminary data.</text>
</comment>
<evidence type="ECO:0000259" key="2">
    <source>
        <dbReference type="Pfam" id="PF18289"/>
    </source>
</evidence>
<gene>
    <name evidence="3" type="ORF">TrRE_jg213</name>
</gene>
<feature type="domain" description="CCDC81 HU" evidence="1">
    <location>
        <begin position="29"/>
        <end position="70"/>
    </location>
</feature>
<dbReference type="InterPro" id="IPR040673">
    <property type="entry name" value="CCDC81_HU_dom_2"/>
</dbReference>
<dbReference type="Pfam" id="PF14908">
    <property type="entry name" value="HU-CCDC81_euk_1"/>
    <property type="match status" value="1"/>
</dbReference>
<protein>
    <submittedName>
        <fullName evidence="3">Uncharacterized protein</fullName>
    </submittedName>
</protein>
<reference evidence="3" key="1">
    <citation type="submission" date="2022-07" db="EMBL/GenBank/DDBJ databases">
        <title>Genome analysis of Parmales, a sister group of diatoms, reveals the evolutionary specialization of diatoms from phago-mixotrophs to photoautotrophs.</title>
        <authorList>
            <person name="Ban H."/>
            <person name="Sato S."/>
            <person name="Yoshikawa S."/>
            <person name="Kazumasa Y."/>
            <person name="Nakamura Y."/>
            <person name="Ichinomiya M."/>
            <person name="Saitoh K."/>
            <person name="Sato N."/>
            <person name="Blanc-Mathieu R."/>
            <person name="Endo H."/>
            <person name="Kuwata A."/>
            <person name="Ogata H."/>
        </authorList>
    </citation>
    <scope>NUCLEOTIDE SEQUENCE</scope>
</reference>
<evidence type="ECO:0000259" key="1">
    <source>
        <dbReference type="Pfam" id="PF14908"/>
    </source>
</evidence>
<sequence>AMSVRPIHPVDAEVPSATVLETAYNKVSKYMSLEDFFVVWRACGHSLSDALLRGRGCKISNFALFGYNTRNEPSFFLDQVFEQTNRVKQGGKGNMSNTVSNSKLSLAALSQEVKLPSRLCQHVVESTLATAADFIKQQCTVALSFQPVGIFTCNADNVAFRFSAEFKEKLSNALKGVKLPARAAKDLSAR</sequence>
<dbReference type="Proteomes" id="UP001165082">
    <property type="component" value="Unassembled WGS sequence"/>
</dbReference>
<evidence type="ECO:0000313" key="3">
    <source>
        <dbReference type="EMBL" id="GMH47167.1"/>
    </source>
</evidence>
<organism evidence="3 4">
    <name type="scientific">Triparma retinervis</name>
    <dbReference type="NCBI Taxonomy" id="2557542"/>
    <lineage>
        <taxon>Eukaryota</taxon>
        <taxon>Sar</taxon>
        <taxon>Stramenopiles</taxon>
        <taxon>Ochrophyta</taxon>
        <taxon>Bolidophyceae</taxon>
        <taxon>Parmales</taxon>
        <taxon>Triparmaceae</taxon>
        <taxon>Triparma</taxon>
    </lineage>
</organism>
<evidence type="ECO:0000313" key="4">
    <source>
        <dbReference type="Proteomes" id="UP001165082"/>
    </source>
</evidence>
<feature type="non-terminal residue" evidence="3">
    <location>
        <position position="1"/>
    </location>
</feature>
<keyword evidence="4" id="KW-1185">Reference proteome</keyword>